<gene>
    <name evidence="2" type="ORF">BED41_05665</name>
</gene>
<keyword evidence="1" id="KW-1133">Transmembrane helix</keyword>
<feature type="transmembrane region" description="Helical" evidence="1">
    <location>
        <begin position="12"/>
        <end position="31"/>
    </location>
</feature>
<dbReference type="EMBL" id="CP016757">
    <property type="protein sequence ID" value="ANZ44620.1"/>
    <property type="molecule type" value="Genomic_DNA"/>
</dbReference>
<name>A0A1B2I3R0_9BACT</name>
<sequence>MDFSQKVHIYRVFFTRPFTTLVSIITVFYFARAIVPPAFHTLIVFFFVILLFSFATFLRFNINKVSYKNQLWNISISTFSFTLAIYWGIYYIVVSNTSDYLLIANLQPQTLFLLSTTFTIVAFYFSAATSIVSAVRAEQKESEYDVQVQNHNEGTTQSFTIKIVKKTTDVKTK</sequence>
<dbReference type="Proteomes" id="UP000093044">
    <property type="component" value="Chromosome"/>
</dbReference>
<evidence type="ECO:0000313" key="2">
    <source>
        <dbReference type="EMBL" id="ANZ44620.1"/>
    </source>
</evidence>
<dbReference type="KEGG" id="cpor:BED41_05665"/>
<dbReference type="AlphaFoldDB" id="A0A1B2I3R0"/>
<feature type="transmembrane region" description="Helical" evidence="1">
    <location>
        <begin position="70"/>
        <end position="92"/>
    </location>
</feature>
<feature type="transmembrane region" description="Helical" evidence="1">
    <location>
        <begin position="112"/>
        <end position="135"/>
    </location>
</feature>
<keyword evidence="3" id="KW-1185">Reference proteome</keyword>
<keyword evidence="1" id="KW-0472">Membrane</keyword>
<reference evidence="2" key="1">
    <citation type="submission" date="2016-08" db="EMBL/GenBank/DDBJ databases">
        <title>Complete genome of Cloacibacillus porcorum.</title>
        <authorList>
            <person name="Looft T."/>
            <person name="Bayles D.O."/>
            <person name="Alt D.P."/>
        </authorList>
    </citation>
    <scope>NUCLEOTIDE SEQUENCE [LARGE SCALE GENOMIC DNA]</scope>
    <source>
        <strain evidence="2">CL-84</strain>
    </source>
</reference>
<evidence type="ECO:0000313" key="3">
    <source>
        <dbReference type="Proteomes" id="UP000093044"/>
    </source>
</evidence>
<protein>
    <submittedName>
        <fullName evidence="2">Uncharacterized protein</fullName>
    </submittedName>
</protein>
<keyword evidence="1" id="KW-0812">Transmembrane</keyword>
<organism evidence="2 3">
    <name type="scientific">Cloacibacillus porcorum</name>
    <dbReference type="NCBI Taxonomy" id="1197717"/>
    <lineage>
        <taxon>Bacteria</taxon>
        <taxon>Thermotogati</taxon>
        <taxon>Synergistota</taxon>
        <taxon>Synergistia</taxon>
        <taxon>Synergistales</taxon>
        <taxon>Synergistaceae</taxon>
        <taxon>Cloacibacillus</taxon>
    </lineage>
</organism>
<accession>A0A1B2I3R0</accession>
<dbReference type="STRING" id="1197717.BED41_05665"/>
<feature type="transmembrane region" description="Helical" evidence="1">
    <location>
        <begin position="37"/>
        <end position="58"/>
    </location>
</feature>
<evidence type="ECO:0000256" key="1">
    <source>
        <dbReference type="SAM" id="Phobius"/>
    </source>
</evidence>
<proteinExistence type="predicted"/>